<keyword evidence="5" id="KW-0029">Amino-acid transport</keyword>
<feature type="transmembrane region" description="Helical" evidence="9">
    <location>
        <begin position="178"/>
        <end position="205"/>
    </location>
</feature>
<feature type="transmembrane region" description="Helical" evidence="9">
    <location>
        <begin position="141"/>
        <end position="158"/>
    </location>
</feature>
<keyword evidence="6 9" id="KW-1133">Transmembrane helix</keyword>
<proteinExistence type="inferred from homology"/>
<evidence type="ECO:0000256" key="4">
    <source>
        <dbReference type="ARBA" id="ARBA00022692"/>
    </source>
</evidence>
<comment type="caution">
    <text evidence="10">The sequence shown here is derived from an EMBL/GenBank/DDBJ whole genome shotgun (WGS) entry which is preliminary data.</text>
</comment>
<keyword evidence="3" id="KW-1003">Cell membrane</keyword>
<sequence length="287" mass="30779">MDLFFQQLLNGLSNGSVYSLVALGLTMVFGILHIPNFAHGAFYMIGAYVTLTAMVLLGAPYWIALIISMVIIALLSVLSERLVFHPLRNAQPLHQMMGAIGILLFLVAFAEVVWGPRFQQMASPYGDAITIFGVTFTQQRLIVILASMVIMLLLHLFLTKTMIGSAIIAMAQNREGAYLVGINANMVAMMTFAIAGALAAAAATLSSPINLVFPDMGELVIMKAFVIIIIGGMGSIPGAIVAGYMLGIVESFGATYISGDYRDVIAFALLVIILTFKPTGLFPGRVH</sequence>
<feature type="transmembrane region" description="Helical" evidence="9">
    <location>
        <begin position="41"/>
        <end position="59"/>
    </location>
</feature>
<dbReference type="PANTHER" id="PTHR11795">
    <property type="entry name" value="BRANCHED-CHAIN AMINO ACID TRANSPORT SYSTEM PERMEASE PROTEIN LIVH"/>
    <property type="match status" value="1"/>
</dbReference>
<evidence type="ECO:0000256" key="7">
    <source>
        <dbReference type="ARBA" id="ARBA00023136"/>
    </source>
</evidence>
<gene>
    <name evidence="10" type="ORF">J2Z83_003403</name>
</gene>
<dbReference type="EMBL" id="JAGGKX010000023">
    <property type="protein sequence ID" value="MBP1971264.1"/>
    <property type="molecule type" value="Genomic_DNA"/>
</dbReference>
<evidence type="ECO:0000256" key="3">
    <source>
        <dbReference type="ARBA" id="ARBA00022475"/>
    </source>
</evidence>
<reference evidence="10 11" key="1">
    <citation type="submission" date="2021-03" db="EMBL/GenBank/DDBJ databases">
        <title>Genomic Encyclopedia of Type Strains, Phase IV (KMG-IV): sequencing the most valuable type-strain genomes for metagenomic binning, comparative biology and taxonomic classification.</title>
        <authorList>
            <person name="Goeker M."/>
        </authorList>
    </citation>
    <scope>NUCLEOTIDE SEQUENCE [LARGE SCALE GENOMIC DNA]</scope>
    <source>
        <strain evidence="10 11">DSM 25609</strain>
    </source>
</reference>
<dbReference type="InterPro" id="IPR052157">
    <property type="entry name" value="BCAA_transport_permease"/>
</dbReference>
<evidence type="ECO:0000256" key="2">
    <source>
        <dbReference type="ARBA" id="ARBA00022448"/>
    </source>
</evidence>
<feature type="transmembrane region" description="Helical" evidence="9">
    <location>
        <begin position="225"/>
        <end position="249"/>
    </location>
</feature>
<dbReference type="InterPro" id="IPR001851">
    <property type="entry name" value="ABC_transp_permease"/>
</dbReference>
<comment type="subcellular location">
    <subcellularLocation>
        <location evidence="1">Cell membrane</location>
        <topology evidence="1">Multi-pass membrane protein</topology>
    </subcellularLocation>
</comment>
<evidence type="ECO:0000256" key="6">
    <source>
        <dbReference type="ARBA" id="ARBA00022989"/>
    </source>
</evidence>
<keyword evidence="7 9" id="KW-0472">Membrane</keyword>
<organism evidence="10 11">
    <name type="scientific">Virgibacillus natechei</name>
    <dbReference type="NCBI Taxonomy" id="1216297"/>
    <lineage>
        <taxon>Bacteria</taxon>
        <taxon>Bacillati</taxon>
        <taxon>Bacillota</taxon>
        <taxon>Bacilli</taxon>
        <taxon>Bacillales</taxon>
        <taxon>Bacillaceae</taxon>
        <taxon>Virgibacillus</taxon>
    </lineage>
</organism>
<feature type="transmembrane region" description="Helical" evidence="9">
    <location>
        <begin position="15"/>
        <end position="34"/>
    </location>
</feature>
<keyword evidence="2" id="KW-0813">Transport</keyword>
<evidence type="ECO:0000256" key="8">
    <source>
        <dbReference type="ARBA" id="ARBA00037998"/>
    </source>
</evidence>
<keyword evidence="4 9" id="KW-0812">Transmembrane</keyword>
<comment type="similarity">
    <text evidence="8">Belongs to the binding-protein-dependent transport system permease family. LivHM subfamily.</text>
</comment>
<dbReference type="PANTHER" id="PTHR11795:SF452">
    <property type="entry name" value="ABC TRANSPORTER PERMEASE PROTEIN"/>
    <property type="match status" value="1"/>
</dbReference>
<feature type="transmembrane region" description="Helical" evidence="9">
    <location>
        <begin position="65"/>
        <end position="84"/>
    </location>
</feature>
<keyword evidence="11" id="KW-1185">Reference proteome</keyword>
<feature type="transmembrane region" description="Helical" evidence="9">
    <location>
        <begin position="96"/>
        <end position="114"/>
    </location>
</feature>
<dbReference type="Pfam" id="PF02653">
    <property type="entry name" value="BPD_transp_2"/>
    <property type="match status" value="1"/>
</dbReference>
<dbReference type="Proteomes" id="UP001519345">
    <property type="component" value="Unassembled WGS sequence"/>
</dbReference>
<evidence type="ECO:0000313" key="10">
    <source>
        <dbReference type="EMBL" id="MBP1971264.1"/>
    </source>
</evidence>
<feature type="transmembrane region" description="Helical" evidence="9">
    <location>
        <begin position="261"/>
        <end position="282"/>
    </location>
</feature>
<dbReference type="CDD" id="cd06582">
    <property type="entry name" value="TM_PBP1_LivH_like"/>
    <property type="match status" value="1"/>
</dbReference>
<evidence type="ECO:0000256" key="5">
    <source>
        <dbReference type="ARBA" id="ARBA00022970"/>
    </source>
</evidence>
<dbReference type="RefSeq" id="WP_209464329.1">
    <property type="nucleotide sequence ID" value="NZ_CP110224.1"/>
</dbReference>
<accession>A0ABS4IK20</accession>
<evidence type="ECO:0000256" key="9">
    <source>
        <dbReference type="SAM" id="Phobius"/>
    </source>
</evidence>
<evidence type="ECO:0000256" key="1">
    <source>
        <dbReference type="ARBA" id="ARBA00004651"/>
    </source>
</evidence>
<protein>
    <submittedName>
        <fullName evidence="10">Branched-chain amino acid transport system permease protein</fullName>
    </submittedName>
</protein>
<evidence type="ECO:0000313" key="11">
    <source>
        <dbReference type="Proteomes" id="UP001519345"/>
    </source>
</evidence>
<name>A0ABS4IK20_9BACI</name>